<dbReference type="InterPro" id="IPR003339">
    <property type="entry name" value="ABC/ECF_trnsptr_transmembrane"/>
</dbReference>
<evidence type="ECO:0000256" key="1">
    <source>
        <dbReference type="ARBA" id="ARBA00004141"/>
    </source>
</evidence>
<keyword evidence="8" id="KW-1185">Reference proteome</keyword>
<dbReference type="GO" id="GO:0005886">
    <property type="term" value="C:plasma membrane"/>
    <property type="evidence" value="ECO:0007669"/>
    <property type="project" value="UniProtKB-ARBA"/>
</dbReference>
<evidence type="ECO:0000313" key="7">
    <source>
        <dbReference type="EMBL" id="OTN77607.1"/>
    </source>
</evidence>
<gene>
    <name evidence="7" type="ORF">A5886_002707</name>
</gene>
<evidence type="ECO:0008006" key="9">
    <source>
        <dbReference type="Google" id="ProtNLM"/>
    </source>
</evidence>
<feature type="transmembrane region" description="Helical" evidence="6">
    <location>
        <begin position="150"/>
        <end position="173"/>
    </location>
</feature>
<name>A0A242A982_9ENTE</name>
<evidence type="ECO:0000256" key="2">
    <source>
        <dbReference type="ARBA" id="ARBA00022475"/>
    </source>
</evidence>
<accession>A0A242A982</accession>
<dbReference type="AlphaFoldDB" id="A0A242A982"/>
<dbReference type="CDD" id="cd16914">
    <property type="entry name" value="EcfT"/>
    <property type="match status" value="1"/>
</dbReference>
<evidence type="ECO:0000313" key="8">
    <source>
        <dbReference type="Proteomes" id="UP000195043"/>
    </source>
</evidence>
<organism evidence="7 8">
    <name type="scientific">Candidatus Enterococcus testudinis</name>
    <dbReference type="NCBI Taxonomy" id="1834191"/>
    <lineage>
        <taxon>Bacteria</taxon>
        <taxon>Bacillati</taxon>
        <taxon>Bacillota</taxon>
        <taxon>Bacilli</taxon>
        <taxon>Lactobacillales</taxon>
        <taxon>Enterococcaceae</taxon>
        <taxon>Enterococcus</taxon>
    </lineage>
</organism>
<keyword evidence="5 6" id="KW-0472">Membrane</keyword>
<keyword evidence="3 6" id="KW-0812">Transmembrane</keyword>
<sequence length="231" mass="26538">MVNKSVFDPRTKLAVILFASFTMMIPMRWEEECLFVTFLFLLFVWSGFWKKGLALYLLFLFLTWTDQQLFAQGDHLWVLILDFFSVGYRRLLPTIMAGVFAVSGTKNSEWMAALQKIHMPNVLLVPLAVLFRFFPTLIQDFKRIRQAMRFRGIGVTGVSLFLHPVQSLEYLLIPLLMSADKTATELSATALVRGLAADARHTTVYDQTLQWRDGCVLLVLCGFLIGRVWLM</sequence>
<keyword evidence="4 6" id="KW-1133">Transmembrane helix</keyword>
<dbReference type="PANTHER" id="PTHR34857:SF2">
    <property type="entry name" value="SLL0384 PROTEIN"/>
    <property type="match status" value="1"/>
</dbReference>
<evidence type="ECO:0000256" key="4">
    <source>
        <dbReference type="ARBA" id="ARBA00022989"/>
    </source>
</evidence>
<comment type="subcellular location">
    <subcellularLocation>
        <location evidence="1">Membrane</location>
        <topology evidence="1">Multi-pass membrane protein</topology>
    </subcellularLocation>
</comment>
<feature type="transmembrane region" description="Helical" evidence="6">
    <location>
        <begin position="35"/>
        <end position="64"/>
    </location>
</feature>
<comment type="caution">
    <text evidence="7">The sequence shown here is derived from an EMBL/GenBank/DDBJ whole genome shotgun (WGS) entry which is preliminary data.</text>
</comment>
<evidence type="ECO:0000256" key="6">
    <source>
        <dbReference type="SAM" id="Phobius"/>
    </source>
</evidence>
<feature type="transmembrane region" description="Helical" evidence="6">
    <location>
        <begin position="76"/>
        <end position="102"/>
    </location>
</feature>
<feature type="transmembrane region" description="Helical" evidence="6">
    <location>
        <begin position="211"/>
        <end position="230"/>
    </location>
</feature>
<reference evidence="7 8" key="1">
    <citation type="submission" date="2017-05" db="EMBL/GenBank/DDBJ databases">
        <title>The Genome Sequence of Enterococcus sp. 8G7_MSG3316.</title>
        <authorList>
            <consortium name="The Broad Institute Genomics Platform"/>
            <consortium name="The Broad Institute Genomic Center for Infectious Diseases"/>
            <person name="Earl A."/>
            <person name="Manson A."/>
            <person name="Schwartman J."/>
            <person name="Gilmore M."/>
            <person name="Abouelleil A."/>
            <person name="Cao P."/>
            <person name="Chapman S."/>
            <person name="Cusick C."/>
            <person name="Shea T."/>
            <person name="Young S."/>
            <person name="Neafsey D."/>
            <person name="Nusbaum C."/>
            <person name="Birren B."/>
        </authorList>
    </citation>
    <scope>NUCLEOTIDE SEQUENCE [LARGE SCALE GENOMIC DNA]</scope>
    <source>
        <strain evidence="7 8">8G7_MSG3316</strain>
    </source>
</reference>
<dbReference type="EMBL" id="NGKU01000001">
    <property type="protein sequence ID" value="OTN77607.1"/>
    <property type="molecule type" value="Genomic_DNA"/>
</dbReference>
<proteinExistence type="predicted"/>
<dbReference type="PANTHER" id="PTHR34857">
    <property type="entry name" value="SLL0384 PROTEIN"/>
    <property type="match status" value="1"/>
</dbReference>
<feature type="transmembrane region" description="Helical" evidence="6">
    <location>
        <begin position="122"/>
        <end position="138"/>
    </location>
</feature>
<feature type="transmembrane region" description="Helical" evidence="6">
    <location>
        <begin position="12"/>
        <end position="29"/>
    </location>
</feature>
<protein>
    <recommendedName>
        <fullName evidence="9">Cobalt ABC transporter permease</fullName>
    </recommendedName>
</protein>
<dbReference type="Pfam" id="PF02361">
    <property type="entry name" value="CbiQ"/>
    <property type="match status" value="1"/>
</dbReference>
<keyword evidence="2" id="KW-1003">Cell membrane</keyword>
<evidence type="ECO:0000256" key="5">
    <source>
        <dbReference type="ARBA" id="ARBA00023136"/>
    </source>
</evidence>
<dbReference type="InterPro" id="IPR051611">
    <property type="entry name" value="ECF_transporter_component"/>
</dbReference>
<dbReference type="Proteomes" id="UP000195043">
    <property type="component" value="Unassembled WGS sequence"/>
</dbReference>
<evidence type="ECO:0000256" key="3">
    <source>
        <dbReference type="ARBA" id="ARBA00022692"/>
    </source>
</evidence>
<dbReference type="STRING" id="1834191.A5886_002707"/>